<organism evidence="2 3">
    <name type="scientific">Lentzea flava</name>
    <dbReference type="NCBI Taxonomy" id="103732"/>
    <lineage>
        <taxon>Bacteria</taxon>
        <taxon>Bacillati</taxon>
        <taxon>Actinomycetota</taxon>
        <taxon>Actinomycetes</taxon>
        <taxon>Pseudonocardiales</taxon>
        <taxon>Pseudonocardiaceae</taxon>
        <taxon>Lentzea</taxon>
    </lineage>
</organism>
<gene>
    <name evidence="2" type="ORF">GCM10010178_71920</name>
</gene>
<feature type="compositionally biased region" description="Pro residues" evidence="1">
    <location>
        <begin position="1"/>
        <end position="37"/>
    </location>
</feature>
<feature type="region of interest" description="Disordered" evidence="1">
    <location>
        <begin position="1"/>
        <end position="49"/>
    </location>
</feature>
<protein>
    <submittedName>
        <fullName evidence="2">Uncharacterized protein</fullName>
    </submittedName>
</protein>
<dbReference type="EMBL" id="BMRE01000046">
    <property type="protein sequence ID" value="GGU69733.1"/>
    <property type="molecule type" value="Genomic_DNA"/>
</dbReference>
<evidence type="ECO:0000313" key="2">
    <source>
        <dbReference type="EMBL" id="GGU69733.1"/>
    </source>
</evidence>
<proteinExistence type="predicted"/>
<reference evidence="3" key="1">
    <citation type="journal article" date="2019" name="Int. J. Syst. Evol. Microbiol.">
        <title>The Global Catalogue of Microorganisms (GCM) 10K type strain sequencing project: providing services to taxonomists for standard genome sequencing and annotation.</title>
        <authorList>
            <consortium name="The Broad Institute Genomics Platform"/>
            <consortium name="The Broad Institute Genome Sequencing Center for Infectious Disease"/>
            <person name="Wu L."/>
            <person name="Ma J."/>
        </authorList>
    </citation>
    <scope>NUCLEOTIDE SEQUENCE [LARGE SCALE GENOMIC DNA]</scope>
    <source>
        <strain evidence="3">JCM 3296</strain>
    </source>
</reference>
<evidence type="ECO:0000256" key="1">
    <source>
        <dbReference type="SAM" id="MobiDB-lite"/>
    </source>
</evidence>
<accession>A0ABQ2V5A2</accession>
<dbReference type="Proteomes" id="UP000649573">
    <property type="component" value="Unassembled WGS sequence"/>
</dbReference>
<name>A0ABQ2V5A2_9PSEU</name>
<comment type="caution">
    <text evidence="2">The sequence shown here is derived from an EMBL/GenBank/DDBJ whole genome shotgun (WGS) entry which is preliminary data.</text>
</comment>
<keyword evidence="3" id="KW-1185">Reference proteome</keyword>
<evidence type="ECO:0000313" key="3">
    <source>
        <dbReference type="Proteomes" id="UP000649573"/>
    </source>
</evidence>
<sequence>MHPQQPPMRPQHPMRPPQRPLPPPPNMMRPPAPPPQQPVEELPEWTKDGEFPAVSRDIPLYGKDPASGKEQLWVGRVVWQAWTAKEIKMAVYGPFGRKMASGDSVFDALLKIRGELENPEQHSPPWKVLVKGSRRDVWHVGHKVSIFPGDRAEVLVPGEKATESVDVLAMLEPHDTPKFGLVEHQLANCMEYFRRFEPGFGAAGAV</sequence>